<dbReference type="OrthoDB" id="67033at2759"/>
<name>A0A0P1B5N2_PLAHL</name>
<protein>
    <submittedName>
        <fullName evidence="1">Uncharacterized protein</fullName>
    </submittedName>
</protein>
<dbReference type="OMA" id="QTDIAAC"/>
<reference evidence="2" key="1">
    <citation type="submission" date="2014-09" db="EMBL/GenBank/DDBJ databases">
        <authorList>
            <person name="Sharma Rahul"/>
            <person name="Thines Marco"/>
        </authorList>
    </citation>
    <scope>NUCLEOTIDE SEQUENCE [LARGE SCALE GENOMIC DNA]</scope>
</reference>
<keyword evidence="2" id="KW-1185">Reference proteome</keyword>
<dbReference type="AlphaFoldDB" id="A0A0P1B5N2"/>
<dbReference type="RefSeq" id="XP_024586019.1">
    <property type="nucleotide sequence ID" value="XM_024720862.1"/>
</dbReference>
<dbReference type="GeneID" id="36402457"/>
<dbReference type="EMBL" id="CCYD01003090">
    <property type="protein sequence ID" value="CEG49650.1"/>
    <property type="molecule type" value="Genomic_DNA"/>
</dbReference>
<organism evidence="1 2">
    <name type="scientific">Plasmopara halstedii</name>
    <name type="common">Downy mildew of sunflower</name>
    <dbReference type="NCBI Taxonomy" id="4781"/>
    <lineage>
        <taxon>Eukaryota</taxon>
        <taxon>Sar</taxon>
        <taxon>Stramenopiles</taxon>
        <taxon>Oomycota</taxon>
        <taxon>Peronosporomycetes</taxon>
        <taxon>Peronosporales</taxon>
        <taxon>Peronosporaceae</taxon>
        <taxon>Plasmopara</taxon>
    </lineage>
</organism>
<accession>A0A0P1B5N2</accession>
<evidence type="ECO:0000313" key="1">
    <source>
        <dbReference type="EMBL" id="CEG49650.1"/>
    </source>
</evidence>
<dbReference type="Proteomes" id="UP000054928">
    <property type="component" value="Unassembled WGS sequence"/>
</dbReference>
<sequence>MDSNVLDSLLTLTNKPLSSSHLTSTTMNDNIMSQTMVSSFSMDVSAYSSDLYEYPATKRPVDGLSNAFVIRWENVLVPTKWMRQHLGLKSSVAALPAVKQRILRLRNLPATIATIEQDMIHLLTSVSQYGPVFIISDDSLQYVEAMCKTLFPRLAFCLHSMTTMTNVHVIGAPKRFQSTAEKTEWRAQLLPSLCQNRLFGGTPQKLLDPHTGRFGLVVVSPYYTDIASCGDMYKAAPYVVAKSVYVQNARHLCLEDFTLHLRTLADYVPQAAPCDTSFAIQL</sequence>
<evidence type="ECO:0000313" key="2">
    <source>
        <dbReference type="Proteomes" id="UP000054928"/>
    </source>
</evidence>
<dbReference type="PANTHER" id="PTHR38899:SF1">
    <property type="entry name" value="PROTEIN KINASE"/>
    <property type="match status" value="1"/>
</dbReference>
<proteinExistence type="predicted"/>
<dbReference type="PANTHER" id="PTHR38899">
    <property type="entry name" value="DOMAIN OOKINETE PROTEIN, PUTATIVE-RELATED"/>
    <property type="match status" value="1"/>
</dbReference>